<feature type="non-terminal residue" evidence="12">
    <location>
        <position position="1"/>
    </location>
</feature>
<evidence type="ECO:0000256" key="5">
    <source>
        <dbReference type="ARBA" id="ARBA00022737"/>
    </source>
</evidence>
<evidence type="ECO:0000256" key="3">
    <source>
        <dbReference type="ARBA" id="ARBA00009557"/>
    </source>
</evidence>
<evidence type="ECO:0000256" key="8">
    <source>
        <dbReference type="ARBA" id="ARBA00038532"/>
    </source>
</evidence>
<dbReference type="AlphaFoldDB" id="A0A420GHJ6"/>
<reference evidence="12 13" key="1">
    <citation type="journal article" date="2018" name="BMC Genomics">
        <title>Comparative genome analyses reveal sequence features reflecting distinct modes of host-adaptation between dicot and monocot powdery mildew.</title>
        <authorList>
            <person name="Wu Y."/>
            <person name="Ma X."/>
            <person name="Pan Z."/>
            <person name="Kale S.D."/>
            <person name="Song Y."/>
            <person name="King H."/>
            <person name="Zhang Q."/>
            <person name="Presley C."/>
            <person name="Deng X."/>
            <person name="Wei C.I."/>
            <person name="Xiao S."/>
        </authorList>
    </citation>
    <scope>NUCLEOTIDE SEQUENCE [LARGE SCALE GENOMIC DNA]</scope>
    <source>
        <strain evidence="12">UMSG3</strain>
    </source>
</reference>
<evidence type="ECO:0000256" key="7">
    <source>
        <dbReference type="ARBA" id="ARBA00023212"/>
    </source>
</evidence>
<dbReference type="GO" id="GO:0051015">
    <property type="term" value="F:actin filament binding"/>
    <property type="evidence" value="ECO:0007669"/>
    <property type="project" value="TreeGrafter"/>
</dbReference>
<dbReference type="Proteomes" id="UP000283383">
    <property type="component" value="Unassembled WGS sequence"/>
</dbReference>
<dbReference type="SMART" id="SM00102">
    <property type="entry name" value="ADF"/>
    <property type="match status" value="2"/>
</dbReference>
<dbReference type="SUPFAM" id="SSF55753">
    <property type="entry name" value="Actin depolymerizing proteins"/>
    <property type="match status" value="2"/>
</dbReference>
<dbReference type="CDD" id="cd11285">
    <property type="entry name" value="ADF_Twf-N_like"/>
    <property type="match status" value="1"/>
</dbReference>
<comment type="similarity">
    <text evidence="3">Belongs to the actin-binding proteins ADF family. Twinfilin subfamily.</text>
</comment>
<accession>A0A420GHJ6</accession>
<dbReference type="EMBL" id="MCBQ01022508">
    <property type="protein sequence ID" value="RKF44591.1"/>
    <property type="molecule type" value="Genomic_DNA"/>
</dbReference>
<organism evidence="12 13">
    <name type="scientific">Golovinomyces cichoracearum</name>
    <dbReference type="NCBI Taxonomy" id="62708"/>
    <lineage>
        <taxon>Eukaryota</taxon>
        <taxon>Fungi</taxon>
        <taxon>Dikarya</taxon>
        <taxon>Ascomycota</taxon>
        <taxon>Pezizomycotina</taxon>
        <taxon>Leotiomycetes</taxon>
        <taxon>Erysiphales</taxon>
        <taxon>Erysiphaceae</taxon>
        <taxon>Golovinomyces</taxon>
    </lineage>
</organism>
<keyword evidence="6" id="KW-0009">Actin-binding</keyword>
<dbReference type="InterPro" id="IPR002108">
    <property type="entry name" value="ADF-H"/>
</dbReference>
<dbReference type="InterPro" id="IPR028458">
    <property type="entry name" value="Twinfilin"/>
</dbReference>
<evidence type="ECO:0000256" key="4">
    <source>
        <dbReference type="ARBA" id="ARBA00022490"/>
    </source>
</evidence>
<evidence type="ECO:0000313" key="13">
    <source>
        <dbReference type="Proteomes" id="UP000283383"/>
    </source>
</evidence>
<dbReference type="FunFam" id="3.40.20.10:FF:000007">
    <property type="entry name" value="Twinfilin-1 isoform 1"/>
    <property type="match status" value="1"/>
</dbReference>
<dbReference type="STRING" id="62708.A0A420GHJ6"/>
<evidence type="ECO:0000256" key="9">
    <source>
        <dbReference type="ARBA" id="ARBA00056419"/>
    </source>
</evidence>
<comment type="function">
    <text evidence="9">Actin-binding protein involved in motile and morphological processes. Inhibits actin polymerization, likely by sequestering G-actin.</text>
</comment>
<dbReference type="PROSITE" id="PS51263">
    <property type="entry name" value="ADF_H"/>
    <property type="match status" value="2"/>
</dbReference>
<gene>
    <name evidence="12" type="ORF">GcM3_225006</name>
</gene>
<evidence type="ECO:0000313" key="12">
    <source>
        <dbReference type="EMBL" id="RKF44591.1"/>
    </source>
</evidence>
<evidence type="ECO:0000256" key="1">
    <source>
        <dbReference type="ARBA" id="ARBA00004245"/>
    </source>
</evidence>
<comment type="subunit">
    <text evidence="8">Interacts with G-actin; ADP-actin form.</text>
</comment>
<dbReference type="FunFam" id="3.40.20.10:FF:000042">
    <property type="entry name" value="Actin depolymerizing protein"/>
    <property type="match status" value="1"/>
</dbReference>
<dbReference type="CDD" id="cd11284">
    <property type="entry name" value="ADF_Twf-C_like"/>
    <property type="match status" value="1"/>
</dbReference>
<dbReference type="PANTHER" id="PTHR13759">
    <property type="entry name" value="TWINFILIN"/>
    <property type="match status" value="1"/>
</dbReference>
<dbReference type="InterPro" id="IPR029006">
    <property type="entry name" value="ADF-H/Gelsolin-like_dom_sf"/>
</dbReference>
<keyword evidence="4" id="KW-0963">Cytoplasm</keyword>
<proteinExistence type="inferred from homology"/>
<evidence type="ECO:0000256" key="10">
    <source>
        <dbReference type="ARBA" id="ARBA00069496"/>
    </source>
</evidence>
<sequence>SQDLHAAFKKLVSSPDQRGLICTISKESLIPSIILEPATDSFTNDVVSLLMPHIKINEALYIILRRYDSSTTAPFVVITYVPDAAPVRSKMLFASTRLTLVRELGIERFRETIFATSTEDLSPAGFEKHDKHVLLDAPLTDEEKCLGEVKRREAEESRGMMERKSHIISGLSMPASTEVIMSLNGLGKIDIDEATATAKANLVQLKINSETETLELDYESVTPVDHLATTISSKDPRFSLFRYMHTHNGETISPIFFIYTCPTSSKIKERMLYAASSRSVQQLAESYLGLPINKKVEESNPMEITENLLRDTLYPPVEVTKRFDRPRKPGASRIAR</sequence>
<dbReference type="PANTHER" id="PTHR13759:SF1">
    <property type="entry name" value="TWINFILIN"/>
    <property type="match status" value="1"/>
</dbReference>
<dbReference type="GO" id="GO:0005884">
    <property type="term" value="C:actin filament"/>
    <property type="evidence" value="ECO:0007669"/>
    <property type="project" value="TreeGrafter"/>
</dbReference>
<evidence type="ECO:0000256" key="6">
    <source>
        <dbReference type="ARBA" id="ARBA00023203"/>
    </source>
</evidence>
<feature type="domain" description="ADF-H" evidence="11">
    <location>
        <begin position="170"/>
        <end position="314"/>
    </location>
</feature>
<keyword evidence="13" id="KW-1185">Reference proteome</keyword>
<keyword evidence="5" id="KW-0677">Repeat</keyword>
<keyword evidence="7" id="KW-0206">Cytoskeleton</keyword>
<feature type="domain" description="ADF-H" evidence="11">
    <location>
        <begin position="1"/>
        <end position="131"/>
    </location>
</feature>
<protein>
    <recommendedName>
        <fullName evidence="10">Twinfilin</fullName>
    </recommendedName>
</protein>
<dbReference type="GO" id="GO:0051016">
    <property type="term" value="P:barbed-end actin filament capping"/>
    <property type="evidence" value="ECO:0007669"/>
    <property type="project" value="TreeGrafter"/>
</dbReference>
<dbReference type="GO" id="GO:0003785">
    <property type="term" value="F:actin monomer binding"/>
    <property type="evidence" value="ECO:0007669"/>
    <property type="project" value="TreeGrafter"/>
</dbReference>
<name>A0A420GHJ6_9PEZI</name>
<comment type="caution">
    <text evidence="12">The sequence shown here is derived from an EMBL/GenBank/DDBJ whole genome shotgun (WGS) entry which is preliminary data.</text>
</comment>
<evidence type="ECO:0000256" key="2">
    <source>
        <dbReference type="ARBA" id="ARBA00004544"/>
    </source>
</evidence>
<comment type="subcellular location">
    <subcellularLocation>
        <location evidence="2">Cytoplasm</location>
        <location evidence="2">Cell cortex</location>
    </subcellularLocation>
    <subcellularLocation>
        <location evidence="1">Cytoplasm</location>
        <location evidence="1">Cytoskeleton</location>
    </subcellularLocation>
</comment>
<dbReference type="Pfam" id="PF00241">
    <property type="entry name" value="Cofilin_ADF"/>
    <property type="match status" value="2"/>
</dbReference>
<evidence type="ECO:0000259" key="11">
    <source>
        <dbReference type="PROSITE" id="PS51263"/>
    </source>
</evidence>
<dbReference type="GO" id="GO:0005938">
    <property type="term" value="C:cell cortex"/>
    <property type="evidence" value="ECO:0007669"/>
    <property type="project" value="UniProtKB-SubCell"/>
</dbReference>
<dbReference type="GO" id="GO:0030042">
    <property type="term" value="P:actin filament depolymerization"/>
    <property type="evidence" value="ECO:0007669"/>
    <property type="project" value="TreeGrafter"/>
</dbReference>
<dbReference type="Gene3D" id="3.40.20.10">
    <property type="entry name" value="Severin"/>
    <property type="match status" value="2"/>
</dbReference>